<dbReference type="Proteomes" id="UP000789702">
    <property type="component" value="Unassembled WGS sequence"/>
</dbReference>
<evidence type="ECO:0000313" key="2">
    <source>
        <dbReference type="Proteomes" id="UP000789702"/>
    </source>
</evidence>
<gene>
    <name evidence="1" type="ORF">DHETER_LOCUS3716</name>
</gene>
<accession>A0ACA9LB47</accession>
<name>A0ACA9LB47_9GLOM</name>
<comment type="caution">
    <text evidence="1">The sequence shown here is derived from an EMBL/GenBank/DDBJ whole genome shotgun (WGS) entry which is preliminary data.</text>
</comment>
<keyword evidence="2" id="KW-1185">Reference proteome</keyword>
<sequence length="657" mass="74179">MTWNISLSSLSTILIFILFIRINIRAGLVFAIDNLRYFNEVNGNNPNGASDTRKHNNKVFKRVDDGSAFVNSSGDNMTSNDDLSTFVREYGKSDRKIKSPRTVSSCSKPPCQLISCNSTAPFCIVDENGFHCDDTDQNVWRITNQDGLVFSDLKFEGQQCQPFIPPKNQDDADFLVKLVVNSSFGSQFLPNITGTWTKPFDFLGNCKNPFFCDTSINGGVTTTSETITNGICRLKFSRVTPCFSANQCDTHRCTGDFINSNGTTVKNNTVLASNGQPILTDQICAALNDLQRPILTFQPPDVPATNATSTPEIILLSIISTAAVLVIFITIVRIRKYGLRKFLPSSARERILNLFSNNKPDPSRQIGFKNFDDDIESTSSNVVSALLPPIPVVKRSSFNSNISNKSDEFFNNNSGNGIGVDSNFYNVNRTSHVSSISDFSGPSGSNFGSIGIINMTNVGIGRNNISIQNPFETVKLARVQSQTAKIFDPESYLQLQQNQNEFVFEQQNQNEIVPEQNQNEIVPEQDQNEFVPEQQDQNEFVPEQKQNEFVSKQDRNEFVPEQNQNEFVPEQIQNEFVPEQKVLIIEKPEEEENENGQWIEDEITRENALNATLELEDMVIVRNPVDELEEERLRQERRQKKLEMLWRRQFKGNNIQD</sequence>
<dbReference type="EMBL" id="CAJVPU010003336">
    <property type="protein sequence ID" value="CAG8516640.1"/>
    <property type="molecule type" value="Genomic_DNA"/>
</dbReference>
<evidence type="ECO:0000313" key="1">
    <source>
        <dbReference type="EMBL" id="CAG8516640.1"/>
    </source>
</evidence>
<protein>
    <submittedName>
        <fullName evidence="1">3401_t:CDS:1</fullName>
    </submittedName>
</protein>
<proteinExistence type="predicted"/>
<reference evidence="1" key="1">
    <citation type="submission" date="2021-06" db="EMBL/GenBank/DDBJ databases">
        <authorList>
            <person name="Kallberg Y."/>
            <person name="Tangrot J."/>
            <person name="Rosling A."/>
        </authorList>
    </citation>
    <scope>NUCLEOTIDE SEQUENCE</scope>
    <source>
        <strain evidence="1">IL203A</strain>
    </source>
</reference>
<organism evidence="1 2">
    <name type="scientific">Dentiscutata heterogama</name>
    <dbReference type="NCBI Taxonomy" id="1316150"/>
    <lineage>
        <taxon>Eukaryota</taxon>
        <taxon>Fungi</taxon>
        <taxon>Fungi incertae sedis</taxon>
        <taxon>Mucoromycota</taxon>
        <taxon>Glomeromycotina</taxon>
        <taxon>Glomeromycetes</taxon>
        <taxon>Diversisporales</taxon>
        <taxon>Gigasporaceae</taxon>
        <taxon>Dentiscutata</taxon>
    </lineage>
</organism>